<sequence>MQPQPQPQPGLSAIQPHASGRPPPVVAVVVVVVDRWDKADHAEEATRCDTEEGDRPYAAQRYAVVRNHVQWITAVLLALCTFTVIEISRDLLLSSRTDLEYLLANYDLMSPLGDATRSLSWLCVATSLWLLFTQLEGTLCALVNDGDGDGDGNGAACLFNTVALDGLIASSAAGGWLYIVVQHGQRMKAFWRARTIEPRCEWMVGCAAYLAVAITGMLFLHAAWTCQAAVMVVVRGRASVGDVAFHNVNELLADFGPAVRLTDGGEEIEEEANFTARREKSGAS</sequence>
<accession>A0A8H3YDX7</accession>
<comment type="caution">
    <text evidence="3">The sequence shown here is derived from an EMBL/GenBank/DDBJ whole genome shotgun (WGS) entry which is preliminary data.</text>
</comment>
<keyword evidence="2" id="KW-1133">Transmembrane helix</keyword>
<dbReference type="AlphaFoldDB" id="A0A8H3YDX7"/>
<organism evidence="3 4">
    <name type="scientific">Naganishia liquefaciens</name>
    <dbReference type="NCBI Taxonomy" id="104408"/>
    <lineage>
        <taxon>Eukaryota</taxon>
        <taxon>Fungi</taxon>
        <taxon>Dikarya</taxon>
        <taxon>Basidiomycota</taxon>
        <taxon>Agaricomycotina</taxon>
        <taxon>Tremellomycetes</taxon>
        <taxon>Filobasidiales</taxon>
        <taxon>Filobasidiaceae</taxon>
        <taxon>Naganishia</taxon>
    </lineage>
</organism>
<evidence type="ECO:0000313" key="4">
    <source>
        <dbReference type="Proteomes" id="UP000620104"/>
    </source>
</evidence>
<evidence type="ECO:0000256" key="2">
    <source>
        <dbReference type="SAM" id="Phobius"/>
    </source>
</evidence>
<feature type="transmembrane region" description="Helical" evidence="2">
    <location>
        <begin position="69"/>
        <end position="87"/>
    </location>
</feature>
<dbReference type="OrthoDB" id="2590979at2759"/>
<name>A0A8H3YDX7_9TREE</name>
<dbReference type="EMBL" id="BLZA01000013">
    <property type="protein sequence ID" value="GHJ85673.1"/>
    <property type="molecule type" value="Genomic_DNA"/>
</dbReference>
<dbReference type="Proteomes" id="UP000620104">
    <property type="component" value="Unassembled WGS sequence"/>
</dbReference>
<evidence type="ECO:0008006" key="5">
    <source>
        <dbReference type="Google" id="ProtNLM"/>
    </source>
</evidence>
<keyword evidence="4" id="KW-1185">Reference proteome</keyword>
<gene>
    <name evidence="3" type="ORF">NliqN6_2075</name>
</gene>
<reference evidence="3" key="1">
    <citation type="submission" date="2020-07" db="EMBL/GenBank/DDBJ databases">
        <title>Draft Genome Sequence of a Deep-Sea Yeast, Naganishia (Cryptococcus) liquefaciens strain N6.</title>
        <authorList>
            <person name="Han Y.W."/>
            <person name="Kajitani R."/>
            <person name="Morimoto H."/>
            <person name="Parhat M."/>
            <person name="Tsubouchi H."/>
            <person name="Bakenova O."/>
            <person name="Ogata M."/>
            <person name="Argunhan B."/>
            <person name="Aoki R."/>
            <person name="Kajiwara S."/>
            <person name="Itoh T."/>
            <person name="Iwasaki H."/>
        </authorList>
    </citation>
    <scope>NUCLEOTIDE SEQUENCE</scope>
    <source>
        <strain evidence="3">N6</strain>
    </source>
</reference>
<feature type="transmembrane region" description="Helical" evidence="2">
    <location>
        <begin position="159"/>
        <end position="181"/>
    </location>
</feature>
<feature type="region of interest" description="Disordered" evidence="1">
    <location>
        <begin position="1"/>
        <end position="20"/>
    </location>
</feature>
<keyword evidence="2" id="KW-0472">Membrane</keyword>
<evidence type="ECO:0000256" key="1">
    <source>
        <dbReference type="SAM" id="MobiDB-lite"/>
    </source>
</evidence>
<proteinExistence type="predicted"/>
<protein>
    <recommendedName>
        <fullName evidence="5">Transmembrane protein</fullName>
    </recommendedName>
</protein>
<feature type="transmembrane region" description="Helical" evidence="2">
    <location>
        <begin position="202"/>
        <end position="224"/>
    </location>
</feature>
<evidence type="ECO:0000313" key="3">
    <source>
        <dbReference type="EMBL" id="GHJ85673.1"/>
    </source>
</evidence>
<keyword evidence="2" id="KW-0812">Transmembrane</keyword>